<dbReference type="Proteomes" id="UP000272942">
    <property type="component" value="Unassembled WGS sequence"/>
</dbReference>
<sequence>MLIIPDVNFIDTDTSFAMAVTLLSYPSGSAVSMFFIRSLWLSSCESDQLYSLSNSVGELITRNADYLISSITLQLHSVILRHPGTNTISPDLLAGLQSACQTMTTLFEHATFEILPLLRPMVRQVLSCLDLTYEQHVDLFLPALKRLVLTCRQWHAASQGFPAPSAFRTVEALEAKPVVKVSL</sequence>
<dbReference type="WBParaSite" id="ECPE_0001392701-mRNA-1">
    <property type="protein sequence ID" value="ECPE_0001392701-mRNA-1"/>
    <property type="gene ID" value="ECPE_0001392701"/>
</dbReference>
<evidence type="ECO:0000313" key="1">
    <source>
        <dbReference type="EMBL" id="VDP91159.1"/>
    </source>
</evidence>
<dbReference type="InterPro" id="IPR049362">
    <property type="entry name" value="TTI1_rpt"/>
</dbReference>
<gene>
    <name evidence="1" type="ORF">ECPE_LOCUS13887</name>
</gene>
<name>A0A183B3V2_9TREM</name>
<dbReference type="Pfam" id="PF21547">
    <property type="entry name" value="TTI1"/>
    <property type="match status" value="1"/>
</dbReference>
<dbReference type="EMBL" id="UZAN01056209">
    <property type="protein sequence ID" value="VDP91159.1"/>
    <property type="molecule type" value="Genomic_DNA"/>
</dbReference>
<accession>A0A183B3V2</accession>
<evidence type="ECO:0000313" key="3">
    <source>
        <dbReference type="WBParaSite" id="ECPE_0001392701-mRNA-1"/>
    </source>
</evidence>
<organism evidence="3">
    <name type="scientific">Echinostoma caproni</name>
    <dbReference type="NCBI Taxonomy" id="27848"/>
    <lineage>
        <taxon>Eukaryota</taxon>
        <taxon>Metazoa</taxon>
        <taxon>Spiralia</taxon>
        <taxon>Lophotrochozoa</taxon>
        <taxon>Platyhelminthes</taxon>
        <taxon>Trematoda</taxon>
        <taxon>Digenea</taxon>
        <taxon>Plagiorchiida</taxon>
        <taxon>Echinostomata</taxon>
        <taxon>Echinostomatoidea</taxon>
        <taxon>Echinostomatidae</taxon>
        <taxon>Echinostoma</taxon>
    </lineage>
</organism>
<dbReference type="OrthoDB" id="49511at2759"/>
<dbReference type="AlphaFoldDB" id="A0A183B3V2"/>
<keyword evidence="2" id="KW-1185">Reference proteome</keyword>
<proteinExistence type="predicted"/>
<reference evidence="1 2" key="2">
    <citation type="submission" date="2018-11" db="EMBL/GenBank/DDBJ databases">
        <authorList>
            <consortium name="Pathogen Informatics"/>
        </authorList>
    </citation>
    <scope>NUCLEOTIDE SEQUENCE [LARGE SCALE GENOMIC DNA]</scope>
    <source>
        <strain evidence="1 2">Egypt</strain>
    </source>
</reference>
<reference evidence="3" key="1">
    <citation type="submission" date="2016-06" db="UniProtKB">
        <authorList>
            <consortium name="WormBaseParasite"/>
        </authorList>
    </citation>
    <scope>IDENTIFICATION</scope>
</reference>
<protein>
    <submittedName>
        <fullName evidence="3">Transportin-3</fullName>
    </submittedName>
</protein>
<evidence type="ECO:0000313" key="2">
    <source>
        <dbReference type="Proteomes" id="UP000272942"/>
    </source>
</evidence>